<dbReference type="Pfam" id="PF00795">
    <property type="entry name" value="CN_hydrolase"/>
    <property type="match status" value="1"/>
</dbReference>
<dbReference type="Ensembl" id="ENSCMIT00000009199.1">
    <property type="protein sequence ID" value="ENSCMIP00000008951.1"/>
    <property type="gene ID" value="ENSCMIG00000004768.1"/>
</dbReference>
<dbReference type="InterPro" id="IPR001110">
    <property type="entry name" value="UPF0012_CS"/>
</dbReference>
<name>A0A4W3GZI6_CALMI</name>
<dbReference type="PROSITE" id="PS01227">
    <property type="entry name" value="UPF0012"/>
    <property type="match status" value="1"/>
</dbReference>
<dbReference type="PROSITE" id="PS50263">
    <property type="entry name" value="CN_HYDROLASE"/>
    <property type="match status" value="1"/>
</dbReference>
<evidence type="ECO:0000313" key="2">
    <source>
        <dbReference type="Ensembl" id="ENSCMIP00000008951.1"/>
    </source>
</evidence>
<dbReference type="PANTHER" id="PTHR23088">
    <property type="entry name" value="NITRILASE-RELATED"/>
    <property type="match status" value="1"/>
</dbReference>
<reference evidence="3" key="1">
    <citation type="journal article" date="2006" name="Science">
        <title>Ancient noncoding elements conserved in the human genome.</title>
        <authorList>
            <person name="Venkatesh B."/>
            <person name="Kirkness E.F."/>
            <person name="Loh Y.H."/>
            <person name="Halpern A.L."/>
            <person name="Lee A.P."/>
            <person name="Johnson J."/>
            <person name="Dandona N."/>
            <person name="Viswanathan L.D."/>
            <person name="Tay A."/>
            <person name="Venter J.C."/>
            <person name="Strausberg R.L."/>
            <person name="Brenner S."/>
        </authorList>
    </citation>
    <scope>NUCLEOTIDE SEQUENCE [LARGE SCALE GENOMIC DNA]</scope>
</reference>
<dbReference type="STRING" id="7868.ENSCMIP00000008951"/>
<keyword evidence="3" id="KW-1185">Reference proteome</keyword>
<dbReference type="PANTHER" id="PTHR23088:SF27">
    <property type="entry name" value="DEAMINATED GLUTATHIONE AMIDASE"/>
    <property type="match status" value="1"/>
</dbReference>
<evidence type="ECO:0000259" key="1">
    <source>
        <dbReference type="PROSITE" id="PS50263"/>
    </source>
</evidence>
<reference evidence="3" key="2">
    <citation type="journal article" date="2007" name="PLoS Biol.">
        <title>Survey sequencing and comparative analysis of the elephant shark (Callorhinchus milii) genome.</title>
        <authorList>
            <person name="Venkatesh B."/>
            <person name="Kirkness E.F."/>
            <person name="Loh Y.H."/>
            <person name="Halpern A.L."/>
            <person name="Lee A.P."/>
            <person name="Johnson J."/>
            <person name="Dandona N."/>
            <person name="Viswanathan L.D."/>
            <person name="Tay A."/>
            <person name="Venter J.C."/>
            <person name="Strausberg R.L."/>
            <person name="Brenner S."/>
        </authorList>
    </citation>
    <scope>NUCLEOTIDE SEQUENCE [LARGE SCALE GENOMIC DNA]</scope>
</reference>
<evidence type="ECO:0000313" key="3">
    <source>
        <dbReference type="Proteomes" id="UP000314986"/>
    </source>
</evidence>
<dbReference type="GeneTree" id="ENSGT00550000075099"/>
<dbReference type="InParanoid" id="A0A4W3GZI6"/>
<reference evidence="2" key="5">
    <citation type="submission" date="2025-09" db="UniProtKB">
        <authorList>
            <consortium name="Ensembl"/>
        </authorList>
    </citation>
    <scope>IDENTIFICATION</scope>
</reference>
<accession>A0A4W3GZI6</accession>
<reference evidence="2" key="4">
    <citation type="submission" date="2025-08" db="UniProtKB">
        <authorList>
            <consortium name="Ensembl"/>
        </authorList>
    </citation>
    <scope>IDENTIFICATION</scope>
</reference>
<proteinExistence type="predicted"/>
<dbReference type="SUPFAM" id="SSF56317">
    <property type="entry name" value="Carbon-nitrogen hydrolase"/>
    <property type="match status" value="1"/>
</dbReference>
<reference evidence="3" key="3">
    <citation type="journal article" date="2014" name="Nature">
        <title>Elephant shark genome provides unique insights into gnathostome evolution.</title>
        <authorList>
            <consortium name="International Elephant Shark Genome Sequencing Consortium"/>
            <person name="Venkatesh B."/>
            <person name="Lee A.P."/>
            <person name="Ravi V."/>
            <person name="Maurya A.K."/>
            <person name="Lian M.M."/>
            <person name="Swann J.B."/>
            <person name="Ohta Y."/>
            <person name="Flajnik M.F."/>
            <person name="Sutoh Y."/>
            <person name="Kasahara M."/>
            <person name="Hoon S."/>
            <person name="Gangu V."/>
            <person name="Roy S.W."/>
            <person name="Irimia M."/>
            <person name="Korzh V."/>
            <person name="Kondrychyn I."/>
            <person name="Lim Z.W."/>
            <person name="Tay B.H."/>
            <person name="Tohari S."/>
            <person name="Kong K.W."/>
            <person name="Ho S."/>
            <person name="Lorente-Galdos B."/>
            <person name="Quilez J."/>
            <person name="Marques-Bonet T."/>
            <person name="Raney B.J."/>
            <person name="Ingham P.W."/>
            <person name="Tay A."/>
            <person name="Hillier L.W."/>
            <person name="Minx P."/>
            <person name="Boehm T."/>
            <person name="Wilson R.K."/>
            <person name="Brenner S."/>
            <person name="Warren W.C."/>
        </authorList>
    </citation>
    <scope>NUCLEOTIDE SEQUENCE [LARGE SCALE GENOMIC DNA]</scope>
</reference>
<dbReference type="InterPro" id="IPR036526">
    <property type="entry name" value="C-N_Hydrolase_sf"/>
</dbReference>
<organism evidence="2 3">
    <name type="scientific">Callorhinchus milii</name>
    <name type="common">Ghost shark</name>
    <dbReference type="NCBI Taxonomy" id="7868"/>
    <lineage>
        <taxon>Eukaryota</taxon>
        <taxon>Metazoa</taxon>
        <taxon>Chordata</taxon>
        <taxon>Craniata</taxon>
        <taxon>Vertebrata</taxon>
        <taxon>Chondrichthyes</taxon>
        <taxon>Holocephali</taxon>
        <taxon>Chimaeriformes</taxon>
        <taxon>Callorhinchidae</taxon>
        <taxon>Callorhinchus</taxon>
    </lineage>
</organism>
<dbReference type="InterPro" id="IPR003010">
    <property type="entry name" value="C-N_Hydrolase"/>
</dbReference>
<protein>
    <recommendedName>
        <fullName evidence="1">CN hydrolase domain-containing protein</fullName>
    </recommendedName>
</protein>
<dbReference type="Gene3D" id="3.60.110.10">
    <property type="entry name" value="Carbon-nitrogen hydrolase"/>
    <property type="match status" value="1"/>
</dbReference>
<feature type="domain" description="CN hydrolase" evidence="1">
    <location>
        <begin position="5"/>
        <end position="268"/>
    </location>
</feature>
<dbReference type="Proteomes" id="UP000314986">
    <property type="component" value="Unassembled WGS sequence"/>
</dbReference>
<sequence length="348" mass="37638">MSCSGLIAICQLTSTQNKERNFQQCSQLIREAGKEGVEMIFLPEGFDYIGSSVDETLNLSEPLNGPLLQRYSSLARELGVWLSLGGFHERGETWETERKIYNSHILLNNSGEAISIYRKTHLFDAKVHDEVSVLESSFTSSGNSIGLPANTPIGKVGLGICYDLRFPEFSMALVNAGAEILTYPSAFTDVTGRAHWEVSLHLTHQPTPGGSSSLCPLPFLSFSHSPSHTRTLSHSLSRSLTLSHSHSLTLALSHSHALSHALILTLSLSLTLSHSCCHSHALSHSHSHALTFSLSPSLSHALTLKLSHSRSLSGSLTLSCSLSLSRSRSHSLSGSHSQALTLTLSHAL</sequence>
<dbReference type="AlphaFoldDB" id="A0A4W3GZI6"/>